<keyword evidence="5" id="KW-1185">Reference proteome</keyword>
<dbReference type="GO" id="GO:0005524">
    <property type="term" value="F:ATP binding"/>
    <property type="evidence" value="ECO:0007669"/>
    <property type="project" value="UniProtKB-KW"/>
</dbReference>
<dbReference type="Gene3D" id="3.40.50.300">
    <property type="entry name" value="P-loop containing nucleotide triphosphate hydrolases"/>
    <property type="match status" value="1"/>
</dbReference>
<accession>A0A934J0S8</accession>
<keyword evidence="2 4" id="KW-0067">ATP-binding</keyword>
<dbReference type="Pfam" id="PF00005">
    <property type="entry name" value="ABC_tran"/>
    <property type="match status" value="1"/>
</dbReference>
<keyword evidence="1" id="KW-0547">Nucleotide-binding</keyword>
<dbReference type="InterPro" id="IPR003593">
    <property type="entry name" value="AAA+_ATPase"/>
</dbReference>
<reference evidence="4" key="1">
    <citation type="submission" date="2020-12" db="EMBL/GenBank/DDBJ databases">
        <authorList>
            <person name="Huq M.A."/>
        </authorList>
    </citation>
    <scope>NUCLEOTIDE SEQUENCE</scope>
    <source>
        <strain evidence="4">MAHUQ-46</strain>
    </source>
</reference>
<dbReference type="AlphaFoldDB" id="A0A934J0S8"/>
<evidence type="ECO:0000259" key="3">
    <source>
        <dbReference type="PROSITE" id="PS50893"/>
    </source>
</evidence>
<evidence type="ECO:0000256" key="2">
    <source>
        <dbReference type="ARBA" id="ARBA00022840"/>
    </source>
</evidence>
<dbReference type="PANTHER" id="PTHR43158:SF5">
    <property type="entry name" value="ABC TRANSPORTER, ATP-BINDING PROTEIN"/>
    <property type="match status" value="1"/>
</dbReference>
<protein>
    <submittedName>
        <fullName evidence="4">ABC transporter ATP-binding protein</fullName>
    </submittedName>
</protein>
<dbReference type="PROSITE" id="PS50893">
    <property type="entry name" value="ABC_TRANSPORTER_2"/>
    <property type="match status" value="1"/>
</dbReference>
<evidence type="ECO:0000256" key="1">
    <source>
        <dbReference type="ARBA" id="ARBA00022741"/>
    </source>
</evidence>
<evidence type="ECO:0000313" key="5">
    <source>
        <dbReference type="Proteomes" id="UP000640274"/>
    </source>
</evidence>
<feature type="domain" description="ABC transporter" evidence="3">
    <location>
        <begin position="5"/>
        <end position="230"/>
    </location>
</feature>
<dbReference type="Proteomes" id="UP000640274">
    <property type="component" value="Unassembled WGS sequence"/>
</dbReference>
<dbReference type="InterPro" id="IPR003439">
    <property type="entry name" value="ABC_transporter-like_ATP-bd"/>
</dbReference>
<proteinExistence type="predicted"/>
<dbReference type="RefSeq" id="WP_199018196.1">
    <property type="nucleotide sequence ID" value="NZ_JAELUP010000012.1"/>
</dbReference>
<organism evidence="4 5">
    <name type="scientific">Paenibacillus roseus</name>
    <dbReference type="NCBI Taxonomy" id="2798579"/>
    <lineage>
        <taxon>Bacteria</taxon>
        <taxon>Bacillati</taxon>
        <taxon>Bacillota</taxon>
        <taxon>Bacilli</taxon>
        <taxon>Bacillales</taxon>
        <taxon>Paenibacillaceae</taxon>
        <taxon>Paenibacillus</taxon>
    </lineage>
</organism>
<comment type="caution">
    <text evidence="4">The sequence shown here is derived from an EMBL/GenBank/DDBJ whole genome shotgun (WGS) entry which is preliminary data.</text>
</comment>
<dbReference type="SUPFAM" id="SSF52540">
    <property type="entry name" value="P-loop containing nucleoside triphosphate hydrolases"/>
    <property type="match status" value="1"/>
</dbReference>
<evidence type="ECO:0000313" key="4">
    <source>
        <dbReference type="EMBL" id="MBJ6360645.1"/>
    </source>
</evidence>
<dbReference type="EMBL" id="JAELUP010000012">
    <property type="protein sequence ID" value="MBJ6360645.1"/>
    <property type="molecule type" value="Genomic_DNA"/>
</dbReference>
<dbReference type="GO" id="GO:0016887">
    <property type="term" value="F:ATP hydrolysis activity"/>
    <property type="evidence" value="ECO:0007669"/>
    <property type="project" value="InterPro"/>
</dbReference>
<dbReference type="SMART" id="SM00382">
    <property type="entry name" value="AAA"/>
    <property type="match status" value="1"/>
</dbReference>
<gene>
    <name evidence="4" type="ORF">JFN88_04830</name>
</gene>
<dbReference type="InterPro" id="IPR027417">
    <property type="entry name" value="P-loop_NTPase"/>
</dbReference>
<name>A0A934J0S8_9BACL</name>
<sequence length="296" mass="33241">MGFETAFNQVNVTFGDFQALKDINFRLEEGKIVGLLGRNGAGKSTLLSLLAAYRKPSTGTVTIGGQELFENPLLMSQVTLSYNTDYSDETDKVKDMLDAAASYRSNFDRSYAEHLAEQFRLPLDKQIKELSNGMKSAVNVMIGLASRCPVTIFDEVYVGMDAPTREIFYKELLEDHARHPRTIILSTHLVSEMDYLFEEIIILKKGRLLMQKRSDQFLELGLSVTGATQAVEQFVHGMKRLSTRQLGGTTSVRIYGELSEAQHQEARNLGLELGNVSMQDLFIHLTEEEDNDAIEK</sequence>
<dbReference type="PANTHER" id="PTHR43158">
    <property type="entry name" value="SKFA PEPTIDE EXPORT ATP-BINDING PROTEIN SKFE"/>
    <property type="match status" value="1"/>
</dbReference>